<feature type="region of interest" description="Disordered" evidence="2">
    <location>
        <begin position="509"/>
        <end position="541"/>
    </location>
</feature>
<evidence type="ECO:0000256" key="2">
    <source>
        <dbReference type="SAM" id="MobiDB-lite"/>
    </source>
</evidence>
<accession>A0ABD3X619</accession>
<name>A0ABD3X619_SINWO</name>
<dbReference type="AlphaFoldDB" id="A0ABD3X619"/>
<dbReference type="EMBL" id="JBJQND010000003">
    <property type="protein sequence ID" value="KAL3881502.1"/>
    <property type="molecule type" value="Genomic_DNA"/>
</dbReference>
<dbReference type="SUPFAM" id="SSF47986">
    <property type="entry name" value="DEATH domain"/>
    <property type="match status" value="1"/>
</dbReference>
<evidence type="ECO:0000313" key="4">
    <source>
        <dbReference type="EMBL" id="KAL3881502.1"/>
    </source>
</evidence>
<feature type="coiled-coil region" evidence="1">
    <location>
        <begin position="220"/>
        <end position="312"/>
    </location>
</feature>
<dbReference type="Proteomes" id="UP001634394">
    <property type="component" value="Unassembled WGS sequence"/>
</dbReference>
<keyword evidence="1" id="KW-0175">Coiled coil</keyword>
<sequence length="541" mass="62488">MDDNRRAVLRQNQKLLQDVTITPSFLGKLHQHNVLPEDWIESVQNKATDAEKKYTFLQLLPKGGPDAFDRFLRVLDDAGCYWIADALRDDLNGISISQEGSTKSVDKGNQCDLESDACQGLNQVNLRVIYDKMQSLFHLAEYEMNNNAERTTPCCTPSAINFETLDRCMNDISVRVNEMETDIKSCYSITGKRGEKLCVLVQKKVEEMRHDCEVNLERLKQSISKELEKSLKELEDKKKLLNTEKEMDSKSFDKITSEMKKELLKLKYENAMSTKELQHQLELHNKELELKNKEIEQLKEQLEKHIEHGEKQKTLDELRKLVHHKKATGIQGMVEGPIKAKNDQSQQDIHKNTFKEFGNSQQATVDKSQHDLSLIYSWLVKLYKRLLSETGQEHKRGSIMESSRISLETIDTEISILLRTKRDMEEKIKHYEQLVQVKDTQSGKTKAFIVNGKRGNQESECTQLTIPVKQFEAEPAEKKSFQQQSKVFLKSEMSFPEMDTTRMNETISISKGKQTRAQHTKLMGRTNLRPKAKRPAPKKKI</sequence>
<evidence type="ECO:0000313" key="5">
    <source>
        <dbReference type="Proteomes" id="UP001634394"/>
    </source>
</evidence>
<protein>
    <recommendedName>
        <fullName evidence="3">CARD domain-containing protein</fullName>
    </recommendedName>
</protein>
<dbReference type="PROSITE" id="PS50209">
    <property type="entry name" value="CARD"/>
    <property type="match status" value="1"/>
</dbReference>
<comment type="caution">
    <text evidence="4">The sequence shown here is derived from an EMBL/GenBank/DDBJ whole genome shotgun (WGS) entry which is preliminary data.</text>
</comment>
<dbReference type="Pfam" id="PF00619">
    <property type="entry name" value="CARD"/>
    <property type="match status" value="1"/>
</dbReference>
<dbReference type="CDD" id="cd01671">
    <property type="entry name" value="CARD"/>
    <property type="match status" value="1"/>
</dbReference>
<keyword evidence="5" id="KW-1185">Reference proteome</keyword>
<proteinExistence type="predicted"/>
<feature type="domain" description="CARD" evidence="3">
    <location>
        <begin position="1"/>
        <end position="90"/>
    </location>
</feature>
<dbReference type="InterPro" id="IPR001315">
    <property type="entry name" value="CARD"/>
</dbReference>
<organism evidence="4 5">
    <name type="scientific">Sinanodonta woodiana</name>
    <name type="common">Chinese pond mussel</name>
    <name type="synonym">Anodonta woodiana</name>
    <dbReference type="NCBI Taxonomy" id="1069815"/>
    <lineage>
        <taxon>Eukaryota</taxon>
        <taxon>Metazoa</taxon>
        <taxon>Spiralia</taxon>
        <taxon>Lophotrochozoa</taxon>
        <taxon>Mollusca</taxon>
        <taxon>Bivalvia</taxon>
        <taxon>Autobranchia</taxon>
        <taxon>Heteroconchia</taxon>
        <taxon>Palaeoheterodonta</taxon>
        <taxon>Unionida</taxon>
        <taxon>Unionoidea</taxon>
        <taxon>Unionidae</taxon>
        <taxon>Unioninae</taxon>
        <taxon>Sinanodonta</taxon>
    </lineage>
</organism>
<evidence type="ECO:0000259" key="3">
    <source>
        <dbReference type="PROSITE" id="PS50209"/>
    </source>
</evidence>
<gene>
    <name evidence="4" type="ORF">ACJMK2_027934</name>
</gene>
<reference evidence="4 5" key="1">
    <citation type="submission" date="2024-11" db="EMBL/GenBank/DDBJ databases">
        <title>Chromosome-level genome assembly of the freshwater bivalve Anodonta woodiana.</title>
        <authorList>
            <person name="Chen X."/>
        </authorList>
    </citation>
    <scope>NUCLEOTIDE SEQUENCE [LARGE SCALE GENOMIC DNA]</scope>
    <source>
        <strain evidence="4">MN2024</strain>
        <tissue evidence="4">Gills</tissue>
    </source>
</reference>
<dbReference type="InterPro" id="IPR011029">
    <property type="entry name" value="DEATH-like_dom_sf"/>
</dbReference>
<dbReference type="Gene3D" id="1.10.533.10">
    <property type="entry name" value="Death Domain, Fas"/>
    <property type="match status" value="1"/>
</dbReference>
<evidence type="ECO:0000256" key="1">
    <source>
        <dbReference type="SAM" id="Coils"/>
    </source>
</evidence>
<feature type="compositionally biased region" description="Basic residues" evidence="2">
    <location>
        <begin position="528"/>
        <end position="541"/>
    </location>
</feature>